<gene>
    <name evidence="2" type="ORF">APLA_LOCUS9488</name>
</gene>
<sequence length="387" mass="45075">MGDDSESKLKMRHSFCTPRIPKHLPESDNSCKSDINFLRSRQIKHENIVNNLRNLGEYYKKYEHDEIPVKDSKFYDFTDVGDRRSLTNSELDKLEMKIFKNISQELQTDDNSLTSLESNIKFFKTTVQEIFDNFYASMRDFELYKKRFYEILAKNDTEAVADMEDFIKDMIQHIMSSDTSISNESKRSCDSKSSDHSKKSDDSLKDNETESSIQTSIHVEDTFTLTSLNKKSDIENLAPIVEAYKNEEYLTDSTLNEKKVNKEKETAKEEVFNIYLLSGNPCVQIKMNDRNLLSEINIKKPSKSLEHGKQVASAENMIQVAAKKMELKKYVEQEQEECDVPDREIPVKVSCAKKNIYLNEDFSHDRESEKSFISKICNFLCRKFRKS</sequence>
<feature type="region of interest" description="Disordered" evidence="1">
    <location>
        <begin position="178"/>
        <end position="212"/>
    </location>
</feature>
<comment type="caution">
    <text evidence="2">The sequence shown here is derived from an EMBL/GenBank/DDBJ whole genome shotgun (WGS) entry which is preliminary data.</text>
</comment>
<organism evidence="2 3">
    <name type="scientific">Arctia plantaginis</name>
    <name type="common">Wood tiger moth</name>
    <name type="synonym">Phalaena plantaginis</name>
    <dbReference type="NCBI Taxonomy" id="874455"/>
    <lineage>
        <taxon>Eukaryota</taxon>
        <taxon>Metazoa</taxon>
        <taxon>Ecdysozoa</taxon>
        <taxon>Arthropoda</taxon>
        <taxon>Hexapoda</taxon>
        <taxon>Insecta</taxon>
        <taxon>Pterygota</taxon>
        <taxon>Neoptera</taxon>
        <taxon>Endopterygota</taxon>
        <taxon>Lepidoptera</taxon>
        <taxon>Glossata</taxon>
        <taxon>Ditrysia</taxon>
        <taxon>Noctuoidea</taxon>
        <taxon>Erebidae</taxon>
        <taxon>Arctiinae</taxon>
        <taxon>Arctia</taxon>
    </lineage>
</organism>
<evidence type="ECO:0000256" key="1">
    <source>
        <dbReference type="SAM" id="MobiDB-lite"/>
    </source>
</evidence>
<protein>
    <submittedName>
        <fullName evidence="2">Uncharacterized protein</fullName>
    </submittedName>
</protein>
<feature type="compositionally biased region" description="Basic and acidic residues" evidence="1">
    <location>
        <begin position="184"/>
        <end position="208"/>
    </location>
</feature>
<proteinExistence type="predicted"/>
<evidence type="ECO:0000313" key="2">
    <source>
        <dbReference type="EMBL" id="CAB3241184.1"/>
    </source>
</evidence>
<accession>A0A8S1A906</accession>
<dbReference type="EMBL" id="CADEBD010000309">
    <property type="protein sequence ID" value="CAB3241184.1"/>
    <property type="molecule type" value="Genomic_DNA"/>
</dbReference>
<dbReference type="Proteomes" id="UP000494256">
    <property type="component" value="Unassembled WGS sequence"/>
</dbReference>
<name>A0A8S1A906_ARCPL</name>
<reference evidence="2 3" key="1">
    <citation type="submission" date="2020-04" db="EMBL/GenBank/DDBJ databases">
        <authorList>
            <person name="Wallbank WR R."/>
            <person name="Pardo Diaz C."/>
            <person name="Kozak K."/>
            <person name="Martin S."/>
            <person name="Jiggins C."/>
            <person name="Moest M."/>
            <person name="Warren A I."/>
            <person name="Byers J.R.P. K."/>
            <person name="Montejo-Kovacevich G."/>
            <person name="Yen C E."/>
        </authorList>
    </citation>
    <scope>NUCLEOTIDE SEQUENCE [LARGE SCALE GENOMIC DNA]</scope>
</reference>
<dbReference type="AlphaFoldDB" id="A0A8S1A906"/>
<evidence type="ECO:0000313" key="3">
    <source>
        <dbReference type="Proteomes" id="UP000494256"/>
    </source>
</evidence>